<evidence type="ECO:0000256" key="5">
    <source>
        <dbReference type="ARBA" id="ARBA00022989"/>
    </source>
</evidence>
<keyword evidence="13" id="KW-1185">Reference proteome</keyword>
<comment type="subcellular location">
    <subcellularLocation>
        <location evidence="1">Membrane</location>
        <topology evidence="1">Multi-pass membrane protein</topology>
    </subcellularLocation>
</comment>
<keyword evidence="3 7" id="KW-0813">Transport</keyword>
<keyword evidence="4 9" id="KW-0812">Transmembrane</keyword>
<feature type="transmembrane region" description="Helical" evidence="9">
    <location>
        <begin position="434"/>
        <end position="453"/>
    </location>
</feature>
<feature type="chain" id="PRO_5041376574" evidence="10">
    <location>
        <begin position="29"/>
        <end position="514"/>
    </location>
</feature>
<evidence type="ECO:0000256" key="2">
    <source>
        <dbReference type="ARBA" id="ARBA00010992"/>
    </source>
</evidence>
<dbReference type="InterPro" id="IPR020846">
    <property type="entry name" value="MFS_dom"/>
</dbReference>
<dbReference type="PROSITE" id="PS00216">
    <property type="entry name" value="SUGAR_TRANSPORT_1"/>
    <property type="match status" value="1"/>
</dbReference>
<evidence type="ECO:0000256" key="1">
    <source>
        <dbReference type="ARBA" id="ARBA00004141"/>
    </source>
</evidence>
<evidence type="ECO:0000256" key="9">
    <source>
        <dbReference type="SAM" id="Phobius"/>
    </source>
</evidence>
<keyword evidence="5 9" id="KW-1133">Transmembrane helix</keyword>
<evidence type="ECO:0000259" key="11">
    <source>
        <dbReference type="PROSITE" id="PS50850"/>
    </source>
</evidence>
<evidence type="ECO:0000256" key="10">
    <source>
        <dbReference type="SAM" id="SignalP"/>
    </source>
</evidence>
<comment type="similarity">
    <text evidence="2 7">Belongs to the major facilitator superfamily. Sugar transporter (TC 2.A.1.1) family.</text>
</comment>
<dbReference type="PRINTS" id="PR00171">
    <property type="entry name" value="SUGRTRNSPORT"/>
</dbReference>
<sequence length="514" mass="57146">MAPSIVKHFNRRLSLSVVLIAVSQFNYGFDNQAFAQTQAMNAFTEQFGDYNPKTEKYYLKTYWLSLFNSLPFIGFAVGLVFGSMISARWGRRMAMFCMSLYALVSATIVVTAQTKGQIMVGRILNYVYIGCELATVPVFQSEIVPAPVRGLAVSTYQLSINAGGLVINGICRATSSNSGRSAYTIPYGLFYIVPCIIISFIWLIPESPRWLMTRDRLDEAREAHRKYREGTMSDQAIEREFKQLYAAFLAEHEQGHTVELFKGTNLKRTAIVLGMNFFQQATGQTFASQYGTIFIKSLGTVNPFSVSTGNSAIGIFILIVALLTADKLGRRYMLFIGSFVQTAALFTMGGLGLQSPPSFGHKGGEVAMLVVFGAGFLYSWGPITYVVTTELPALRLRDRSQRVASMMNIFMNFLVTFVVPYLLNAPYANLHSRVGFIFGSISVLSGVFAYFCVPECKGRSLEEIDAMFLERVPVRKFRRHPRIRIEVDAASESGGGVLEDCPTEQLEEKAVSKD</sequence>
<proteinExistence type="inferred from homology"/>
<dbReference type="InterPro" id="IPR005828">
    <property type="entry name" value="MFS_sugar_transport-like"/>
</dbReference>
<dbReference type="GO" id="GO:0005351">
    <property type="term" value="F:carbohydrate:proton symporter activity"/>
    <property type="evidence" value="ECO:0007669"/>
    <property type="project" value="TreeGrafter"/>
</dbReference>
<dbReference type="Pfam" id="PF00083">
    <property type="entry name" value="Sugar_tr"/>
    <property type="match status" value="1"/>
</dbReference>
<evidence type="ECO:0000256" key="4">
    <source>
        <dbReference type="ARBA" id="ARBA00022692"/>
    </source>
</evidence>
<dbReference type="InterPro" id="IPR003663">
    <property type="entry name" value="Sugar/inositol_transpt"/>
</dbReference>
<dbReference type="PROSITE" id="PS50850">
    <property type="entry name" value="MFS"/>
    <property type="match status" value="1"/>
</dbReference>
<accession>A0AA38RQI7</accession>
<comment type="caution">
    <text evidence="12">The sequence shown here is derived from an EMBL/GenBank/DDBJ whole genome shotgun (WGS) entry which is preliminary data.</text>
</comment>
<gene>
    <name evidence="12" type="ORF">NKR23_g2208</name>
</gene>
<feature type="region of interest" description="Disordered" evidence="8">
    <location>
        <begin position="493"/>
        <end position="514"/>
    </location>
</feature>
<feature type="transmembrane region" description="Helical" evidence="9">
    <location>
        <begin position="93"/>
        <end position="112"/>
    </location>
</feature>
<evidence type="ECO:0000256" key="6">
    <source>
        <dbReference type="ARBA" id="ARBA00023136"/>
    </source>
</evidence>
<feature type="transmembrane region" description="Helical" evidence="9">
    <location>
        <begin position="304"/>
        <end position="325"/>
    </location>
</feature>
<keyword evidence="10" id="KW-0732">Signal</keyword>
<dbReference type="InterPro" id="IPR050360">
    <property type="entry name" value="MFS_Sugar_Transporters"/>
</dbReference>
<feature type="signal peptide" evidence="10">
    <location>
        <begin position="1"/>
        <end position="28"/>
    </location>
</feature>
<dbReference type="GO" id="GO:0016020">
    <property type="term" value="C:membrane"/>
    <property type="evidence" value="ECO:0007669"/>
    <property type="project" value="UniProtKB-SubCell"/>
</dbReference>
<feature type="transmembrane region" description="Helical" evidence="9">
    <location>
        <begin position="332"/>
        <end position="354"/>
    </location>
</feature>
<name>A0AA38RQI7_9PEZI</name>
<dbReference type="NCBIfam" id="TIGR00879">
    <property type="entry name" value="SP"/>
    <property type="match status" value="1"/>
</dbReference>
<reference evidence="12" key="1">
    <citation type="submission" date="2022-07" db="EMBL/GenBank/DDBJ databases">
        <title>Fungi with potential for degradation of polypropylene.</title>
        <authorList>
            <person name="Gostincar C."/>
        </authorList>
    </citation>
    <scope>NUCLEOTIDE SEQUENCE</scope>
    <source>
        <strain evidence="12">EXF-13308</strain>
    </source>
</reference>
<keyword evidence="6 9" id="KW-0472">Membrane</keyword>
<evidence type="ECO:0000256" key="7">
    <source>
        <dbReference type="RuleBase" id="RU003346"/>
    </source>
</evidence>
<feature type="transmembrane region" description="Helical" evidence="9">
    <location>
        <begin position="366"/>
        <end position="388"/>
    </location>
</feature>
<organism evidence="12 13">
    <name type="scientific">Pleurostoma richardsiae</name>
    <dbReference type="NCBI Taxonomy" id="41990"/>
    <lineage>
        <taxon>Eukaryota</taxon>
        <taxon>Fungi</taxon>
        <taxon>Dikarya</taxon>
        <taxon>Ascomycota</taxon>
        <taxon>Pezizomycotina</taxon>
        <taxon>Sordariomycetes</taxon>
        <taxon>Sordariomycetidae</taxon>
        <taxon>Calosphaeriales</taxon>
        <taxon>Pleurostomataceae</taxon>
        <taxon>Pleurostoma</taxon>
    </lineage>
</organism>
<feature type="transmembrane region" description="Helical" evidence="9">
    <location>
        <begin position="59"/>
        <end position="81"/>
    </location>
</feature>
<feature type="transmembrane region" description="Helical" evidence="9">
    <location>
        <begin position="183"/>
        <end position="204"/>
    </location>
</feature>
<dbReference type="EMBL" id="JANBVO010000004">
    <property type="protein sequence ID" value="KAJ9154933.1"/>
    <property type="molecule type" value="Genomic_DNA"/>
</dbReference>
<dbReference type="FunFam" id="1.20.1250.20:FF:000078">
    <property type="entry name" value="MFS maltose transporter, putative"/>
    <property type="match status" value="1"/>
</dbReference>
<evidence type="ECO:0000256" key="3">
    <source>
        <dbReference type="ARBA" id="ARBA00022448"/>
    </source>
</evidence>
<dbReference type="InterPro" id="IPR005829">
    <property type="entry name" value="Sugar_transporter_CS"/>
</dbReference>
<protein>
    <submittedName>
        <fullName evidence="12">Hexose transporter HXT13</fullName>
    </submittedName>
</protein>
<feature type="transmembrane region" description="Helical" evidence="9">
    <location>
        <begin position="409"/>
        <end position="428"/>
    </location>
</feature>
<dbReference type="PANTHER" id="PTHR48022:SF10">
    <property type="entry name" value="MAJOR FACILITATOR SUPERFAMILY (MFS) PROFILE DOMAIN-CONTAINING PROTEIN"/>
    <property type="match status" value="1"/>
</dbReference>
<dbReference type="Proteomes" id="UP001174694">
    <property type="component" value="Unassembled WGS sequence"/>
</dbReference>
<dbReference type="Gene3D" id="1.20.1250.20">
    <property type="entry name" value="MFS general substrate transporter like domains"/>
    <property type="match status" value="1"/>
</dbReference>
<evidence type="ECO:0000256" key="8">
    <source>
        <dbReference type="SAM" id="MobiDB-lite"/>
    </source>
</evidence>
<evidence type="ECO:0000313" key="12">
    <source>
        <dbReference type="EMBL" id="KAJ9154933.1"/>
    </source>
</evidence>
<dbReference type="PANTHER" id="PTHR48022">
    <property type="entry name" value="PLASTIDIC GLUCOSE TRANSPORTER 4"/>
    <property type="match status" value="1"/>
</dbReference>
<dbReference type="InterPro" id="IPR036259">
    <property type="entry name" value="MFS_trans_sf"/>
</dbReference>
<dbReference type="SUPFAM" id="SSF103473">
    <property type="entry name" value="MFS general substrate transporter"/>
    <property type="match status" value="1"/>
</dbReference>
<dbReference type="AlphaFoldDB" id="A0AA38RQI7"/>
<evidence type="ECO:0000313" key="13">
    <source>
        <dbReference type="Proteomes" id="UP001174694"/>
    </source>
</evidence>
<feature type="domain" description="Major facilitator superfamily (MFS) profile" evidence="11">
    <location>
        <begin position="16"/>
        <end position="457"/>
    </location>
</feature>